<gene>
    <name evidence="9" type="ORF">GCM10012287_49860</name>
</gene>
<keyword evidence="2 5" id="KW-0547">Nucleotide-binding</keyword>
<keyword evidence="1" id="KW-0808">Transferase</keyword>
<evidence type="ECO:0000313" key="10">
    <source>
        <dbReference type="Proteomes" id="UP000631535"/>
    </source>
</evidence>
<dbReference type="PANTHER" id="PTHR43289:SF34">
    <property type="entry name" value="SERINE_THREONINE-PROTEIN KINASE YBDM-RELATED"/>
    <property type="match status" value="1"/>
</dbReference>
<dbReference type="SUPFAM" id="SSF81995">
    <property type="entry name" value="beta-sandwich domain of Sec23/24"/>
    <property type="match status" value="1"/>
</dbReference>
<feature type="transmembrane region" description="Helical" evidence="7">
    <location>
        <begin position="553"/>
        <end position="573"/>
    </location>
</feature>
<feature type="compositionally biased region" description="Low complexity" evidence="6">
    <location>
        <begin position="367"/>
        <end position="388"/>
    </location>
</feature>
<feature type="transmembrane region" description="Helical" evidence="7">
    <location>
        <begin position="407"/>
        <end position="428"/>
    </location>
</feature>
<dbReference type="InterPro" id="IPR017441">
    <property type="entry name" value="Protein_kinase_ATP_BS"/>
</dbReference>
<evidence type="ECO:0000256" key="6">
    <source>
        <dbReference type="SAM" id="MobiDB-lite"/>
    </source>
</evidence>
<evidence type="ECO:0000256" key="2">
    <source>
        <dbReference type="ARBA" id="ARBA00022741"/>
    </source>
</evidence>
<feature type="binding site" evidence="5">
    <location>
        <position position="43"/>
    </location>
    <ligand>
        <name>ATP</name>
        <dbReference type="ChEBI" id="CHEBI:30616"/>
    </ligand>
</feature>
<evidence type="ECO:0000256" key="1">
    <source>
        <dbReference type="ARBA" id="ARBA00022679"/>
    </source>
</evidence>
<feature type="region of interest" description="Disordered" evidence="6">
    <location>
        <begin position="315"/>
        <end position="402"/>
    </location>
</feature>
<feature type="transmembrane region" description="Helical" evidence="7">
    <location>
        <begin position="467"/>
        <end position="487"/>
    </location>
</feature>
<feature type="transmembrane region" description="Helical" evidence="7">
    <location>
        <begin position="585"/>
        <end position="607"/>
    </location>
</feature>
<feature type="compositionally biased region" description="Low complexity" evidence="6">
    <location>
        <begin position="315"/>
        <end position="343"/>
    </location>
</feature>
<reference evidence="10" key="1">
    <citation type="journal article" date="2019" name="Int. J. Syst. Evol. Microbiol.">
        <title>The Global Catalogue of Microorganisms (GCM) 10K type strain sequencing project: providing services to taxonomists for standard genome sequencing and annotation.</title>
        <authorList>
            <consortium name="The Broad Institute Genomics Platform"/>
            <consortium name="The Broad Institute Genome Sequencing Center for Infectious Disease"/>
            <person name="Wu L."/>
            <person name="Ma J."/>
        </authorList>
    </citation>
    <scope>NUCLEOTIDE SEQUENCE [LARGE SCALE GENOMIC DNA]</scope>
    <source>
        <strain evidence="10">CGMCC 4.7178</strain>
    </source>
</reference>
<evidence type="ECO:0000256" key="5">
    <source>
        <dbReference type="PROSITE-ProRule" id="PRU10141"/>
    </source>
</evidence>
<keyword evidence="7" id="KW-0472">Membrane</keyword>
<dbReference type="PROSITE" id="PS00107">
    <property type="entry name" value="PROTEIN_KINASE_ATP"/>
    <property type="match status" value="1"/>
</dbReference>
<dbReference type="SUPFAM" id="SSF56112">
    <property type="entry name" value="Protein kinase-like (PK-like)"/>
    <property type="match status" value="1"/>
</dbReference>
<feature type="domain" description="Protein kinase" evidence="8">
    <location>
        <begin position="15"/>
        <end position="280"/>
    </location>
</feature>
<dbReference type="SMART" id="SM00220">
    <property type="entry name" value="S_TKc"/>
    <property type="match status" value="1"/>
</dbReference>
<accession>A0ABQ2MS09</accession>
<dbReference type="InterPro" id="IPR000719">
    <property type="entry name" value="Prot_kinase_dom"/>
</dbReference>
<dbReference type="Proteomes" id="UP000631535">
    <property type="component" value="Unassembled WGS sequence"/>
</dbReference>
<evidence type="ECO:0000313" key="9">
    <source>
        <dbReference type="EMBL" id="GGO56389.1"/>
    </source>
</evidence>
<keyword evidence="4 5" id="KW-0067">ATP-binding</keyword>
<dbReference type="InterPro" id="IPR008271">
    <property type="entry name" value="Ser/Thr_kinase_AS"/>
</dbReference>
<dbReference type="Gene3D" id="3.30.200.20">
    <property type="entry name" value="Phosphorylase Kinase, domain 1"/>
    <property type="match status" value="1"/>
</dbReference>
<name>A0ABQ2MS09_9ACTN</name>
<evidence type="ECO:0000256" key="7">
    <source>
        <dbReference type="SAM" id="Phobius"/>
    </source>
</evidence>
<comment type="caution">
    <text evidence="9">The sequence shown here is derived from an EMBL/GenBank/DDBJ whole genome shotgun (WGS) entry which is preliminary data.</text>
</comment>
<evidence type="ECO:0000256" key="3">
    <source>
        <dbReference type="ARBA" id="ARBA00022777"/>
    </source>
</evidence>
<proteinExistence type="predicted"/>
<dbReference type="PANTHER" id="PTHR43289">
    <property type="entry name" value="MITOGEN-ACTIVATED PROTEIN KINASE KINASE KINASE 20-RELATED"/>
    <property type="match status" value="1"/>
</dbReference>
<sequence>MERLSAGDPRSIGGFRLLGTLGEGGMGRVYLARSKRGRTVAVKVVKGELARQPDFRRRFAQEITAARRVGEAWTAPVLEADTEAETPWVATGYIAGPSLAQVVDEQYGPLPAKSVSALASGLVRALRDIHNAGLVHRDLKPSNILITIDGPRVIDFGIARALDSAVQSAGGLTSTGALVGSPGFMSPEQVRGQQVTPASDIFCLGAVLAYAATGRMPFGTADSGVHALLFRIASEEPDLTGLSGELHDMVAACLTKDAAHRPSLEELAKRTEDELAGAWLPGEVLAQLGRHAVQLLDSEDPDTETGAIPVADAAAGTTAAPASSHTPPAPSSAVPAPQGVYGPSTPPPGAYGPPASAPYHPQPQPPHWQQQPGPGAFQQNNGVPAAGPGTPPPPGPGQRRAVSPRKLGNAVTVFLGLSVVSDVIGMFVNSMVSAALEDDGRFEGGSGSLEGVDGFVALKSASVTLEVFDAFVVIPLIVLWTMWFWRARVNAEIFAPGRVRYAAGTAAAAWFLPVANLFIPKQVLNDVWAASNQTPQWYGQGPGPAPRRALVQWWWLLWLCCLFAGVAASYDSWYNMGDLDGAQNILGLVLLAEFVSVPAAVLAIILVNRLTALQDRRISGRL</sequence>
<evidence type="ECO:0000259" key="8">
    <source>
        <dbReference type="PROSITE" id="PS50011"/>
    </source>
</evidence>
<dbReference type="EMBL" id="BMMP01000020">
    <property type="protein sequence ID" value="GGO56389.1"/>
    <property type="molecule type" value="Genomic_DNA"/>
</dbReference>
<dbReference type="InterPro" id="IPR011009">
    <property type="entry name" value="Kinase-like_dom_sf"/>
</dbReference>
<keyword evidence="3" id="KW-0418">Kinase</keyword>
<protein>
    <recommendedName>
        <fullName evidence="8">Protein kinase domain-containing protein</fullName>
    </recommendedName>
</protein>
<evidence type="ECO:0000256" key="4">
    <source>
        <dbReference type="ARBA" id="ARBA00022840"/>
    </source>
</evidence>
<dbReference type="Pfam" id="PF14219">
    <property type="entry name" value="DUF4328"/>
    <property type="match status" value="1"/>
</dbReference>
<dbReference type="PROSITE" id="PS00108">
    <property type="entry name" value="PROTEIN_KINASE_ST"/>
    <property type="match status" value="1"/>
</dbReference>
<dbReference type="Pfam" id="PF00069">
    <property type="entry name" value="Pkinase"/>
    <property type="match status" value="1"/>
</dbReference>
<dbReference type="PROSITE" id="PS50011">
    <property type="entry name" value="PROTEIN_KINASE_DOM"/>
    <property type="match status" value="1"/>
</dbReference>
<dbReference type="RefSeq" id="WP_189039443.1">
    <property type="nucleotide sequence ID" value="NZ_BMMP01000020.1"/>
</dbReference>
<organism evidence="9 10">
    <name type="scientific">Streptomyces daqingensis</name>
    <dbReference type="NCBI Taxonomy" id="1472640"/>
    <lineage>
        <taxon>Bacteria</taxon>
        <taxon>Bacillati</taxon>
        <taxon>Actinomycetota</taxon>
        <taxon>Actinomycetes</taxon>
        <taxon>Kitasatosporales</taxon>
        <taxon>Streptomycetaceae</taxon>
        <taxon>Streptomyces</taxon>
    </lineage>
</organism>
<keyword evidence="10" id="KW-1185">Reference proteome</keyword>
<keyword evidence="7" id="KW-1133">Transmembrane helix</keyword>
<keyword evidence="7" id="KW-0812">Transmembrane</keyword>
<dbReference type="Gene3D" id="1.10.510.10">
    <property type="entry name" value="Transferase(Phosphotransferase) domain 1"/>
    <property type="match status" value="1"/>
</dbReference>
<dbReference type="InterPro" id="IPR025565">
    <property type="entry name" value="DUF4328"/>
</dbReference>
<dbReference type="CDD" id="cd14014">
    <property type="entry name" value="STKc_PknB_like"/>
    <property type="match status" value="1"/>
</dbReference>